<proteinExistence type="predicted"/>
<feature type="domain" description="DUF2828" evidence="1">
    <location>
        <begin position="6"/>
        <end position="105"/>
    </location>
</feature>
<dbReference type="InterPro" id="IPR058580">
    <property type="entry name" value="DUF2828"/>
</dbReference>
<dbReference type="AlphaFoldDB" id="A0A382VRQ6"/>
<evidence type="ECO:0000313" key="2">
    <source>
        <dbReference type="EMBL" id="SVD48705.1"/>
    </source>
</evidence>
<dbReference type="PANTHER" id="PTHR31373:SF27">
    <property type="entry name" value="TROVE DOMAIN-CONTAINING PROTEIN"/>
    <property type="match status" value="1"/>
</dbReference>
<reference evidence="2" key="1">
    <citation type="submission" date="2018-05" db="EMBL/GenBank/DDBJ databases">
        <authorList>
            <person name="Lanie J.A."/>
            <person name="Ng W.-L."/>
            <person name="Kazmierczak K.M."/>
            <person name="Andrzejewski T.M."/>
            <person name="Davidsen T.M."/>
            <person name="Wayne K.J."/>
            <person name="Tettelin H."/>
            <person name="Glass J.I."/>
            <person name="Rusch D."/>
            <person name="Podicherti R."/>
            <person name="Tsui H.-C.T."/>
            <person name="Winkler M.E."/>
        </authorList>
    </citation>
    <scope>NUCLEOTIDE SEQUENCE</scope>
</reference>
<organism evidence="2">
    <name type="scientific">marine metagenome</name>
    <dbReference type="NCBI Taxonomy" id="408172"/>
    <lineage>
        <taxon>unclassified sequences</taxon>
        <taxon>metagenomes</taxon>
        <taxon>ecological metagenomes</taxon>
    </lineage>
</organism>
<name>A0A382VRQ6_9ZZZZ</name>
<protein>
    <recommendedName>
        <fullName evidence="1">DUF2828 domain-containing protein</fullName>
    </recommendedName>
</protein>
<sequence length="244" mass="28522">MNYTTTTNGAKQYTSSNDVCVDLFSKIGSMRHWDRRDILEYFERAFEHNPELATRITYWARAARAGSGERKTFYTILDEIARISPTFISDNARTLAEIGYWKDLIGYCDIPGVLSAFAQAIKDGDRLANKWAPRKGDIARKLRDELGYTNKEYRKWLKKHSDTVETKMSNNKWEDIKYSSVPGHAMRRYSRAYDRNDQQRFDGWKNDETTKASVSATYPHQIFGVMDHDEKLAEKMWRDLPDFI</sequence>
<dbReference type="EMBL" id="UINC01153791">
    <property type="protein sequence ID" value="SVD48705.1"/>
    <property type="molecule type" value="Genomic_DNA"/>
</dbReference>
<dbReference type="Pfam" id="PF11443">
    <property type="entry name" value="DUF2828"/>
    <property type="match status" value="2"/>
</dbReference>
<gene>
    <name evidence="2" type="ORF">METZ01_LOCUS401559</name>
</gene>
<feature type="domain" description="DUF2828" evidence="1">
    <location>
        <begin position="137"/>
        <end position="230"/>
    </location>
</feature>
<dbReference type="InterPro" id="IPR011205">
    <property type="entry name" value="UCP015417_vWA"/>
</dbReference>
<dbReference type="PANTHER" id="PTHR31373">
    <property type="entry name" value="OS06G0652100 PROTEIN"/>
    <property type="match status" value="1"/>
</dbReference>
<feature type="non-terminal residue" evidence="2">
    <location>
        <position position="1"/>
    </location>
</feature>
<accession>A0A382VRQ6</accession>
<feature type="non-terminal residue" evidence="2">
    <location>
        <position position="244"/>
    </location>
</feature>
<evidence type="ECO:0000259" key="1">
    <source>
        <dbReference type="Pfam" id="PF11443"/>
    </source>
</evidence>